<dbReference type="PANTHER" id="PTHR48080">
    <property type="entry name" value="D-GALACTONATE DEHYDRATASE-RELATED"/>
    <property type="match status" value="1"/>
</dbReference>
<dbReference type="InterPro" id="IPR013341">
    <property type="entry name" value="Mandelate_racemase_N_dom"/>
</dbReference>
<dbReference type="InterPro" id="IPR036849">
    <property type="entry name" value="Enolase-like_C_sf"/>
</dbReference>
<dbReference type="InterPro" id="IPR029065">
    <property type="entry name" value="Enolase_C-like"/>
</dbReference>
<protein>
    <recommendedName>
        <fullName evidence="5">Dipeptide epimerase</fullName>
        <ecNumber evidence="5">5.1.1.-</ecNumber>
    </recommendedName>
</protein>
<dbReference type="InterPro" id="IPR029017">
    <property type="entry name" value="Enolase-like_N"/>
</dbReference>
<evidence type="ECO:0000313" key="7">
    <source>
        <dbReference type="EMBL" id="MEZ8209328.1"/>
    </source>
</evidence>
<dbReference type="EMBL" id="JBGOOS010000013">
    <property type="protein sequence ID" value="MEZ8209328.1"/>
    <property type="molecule type" value="Genomic_DNA"/>
</dbReference>
<dbReference type="PANTHER" id="PTHR48080:SF3">
    <property type="entry name" value="ENOLASE SUPERFAMILY MEMBER DDB_G0284701"/>
    <property type="match status" value="1"/>
</dbReference>
<dbReference type="Pfam" id="PF02746">
    <property type="entry name" value="MR_MLE_N"/>
    <property type="match status" value="1"/>
</dbReference>
<dbReference type="SMART" id="SM00922">
    <property type="entry name" value="MR_MLE"/>
    <property type="match status" value="1"/>
</dbReference>
<dbReference type="InterPro" id="IPR034603">
    <property type="entry name" value="Dipeptide_epimerase"/>
</dbReference>
<keyword evidence="4 5" id="KW-0413">Isomerase</keyword>
<evidence type="ECO:0000259" key="6">
    <source>
        <dbReference type="SMART" id="SM00922"/>
    </source>
</evidence>
<sequence length="322" mass="35529">MHIEAQPHTLKLATPFIISRGTRTHCDVVRVTIRLGQWQGLGECTPYSRYHESVASVLEQIKAWQVALKNFTPIQAKQRLQLFPAGAARNALDCALWALISDMENQTFPAPYFDVKSEIETAMTVSVGNAEAMSRQVVEYAQQGATLLKVKLDDIDIEKRVAAVRQAAPHCKIVLDANEAWQNVDLEPLFYRLAQYNIAMIEQPVPAGCDELLHGIEHPIPLCADESCHTIDDLPMLKGCYEMVNIKLDKTGGLTQAFTLEDQARDLGFGIMVGCMLGTSLAMKAALPIATRAEIVDLDGPVLLGQDVKNGLRYKDGKLCLV</sequence>
<evidence type="ECO:0000256" key="5">
    <source>
        <dbReference type="RuleBase" id="RU366006"/>
    </source>
</evidence>
<dbReference type="SFLD" id="SFLDF00010">
    <property type="entry name" value="dipeptide_epimerase"/>
    <property type="match status" value="1"/>
</dbReference>
<dbReference type="PROSITE" id="PS00909">
    <property type="entry name" value="MR_MLE_2"/>
    <property type="match status" value="1"/>
</dbReference>
<name>A0ABV4MIF9_9VIBR</name>
<gene>
    <name evidence="7" type="ORF">ACED39_11105</name>
</gene>
<dbReference type="InterPro" id="IPR034593">
    <property type="entry name" value="DgoD-like"/>
</dbReference>
<dbReference type="InterPro" id="IPR018110">
    <property type="entry name" value="Mandel_Rmase/mucon_lact_enz_CS"/>
</dbReference>
<reference evidence="7 8" key="1">
    <citation type="submission" date="2024-06" db="EMBL/GenBank/DDBJ databases">
        <authorList>
            <person name="Steensen K."/>
            <person name="Seneca J."/>
            <person name="Bartlau N."/>
            <person name="Yu A.X."/>
            <person name="Polz M.F."/>
        </authorList>
    </citation>
    <scope>NUCLEOTIDE SEQUENCE [LARGE SCALE GENOMIC DNA]</scope>
    <source>
        <strain evidence="7 8">1F146</strain>
    </source>
</reference>
<accession>A0ABV4MIF9</accession>
<keyword evidence="8" id="KW-1185">Reference proteome</keyword>
<dbReference type="RefSeq" id="WP_371718986.1">
    <property type="nucleotide sequence ID" value="NZ_JBGOOF010000015.1"/>
</dbReference>
<dbReference type="InterPro" id="IPR013342">
    <property type="entry name" value="Mandelate_racemase_C"/>
</dbReference>
<dbReference type="SUPFAM" id="SSF51604">
    <property type="entry name" value="Enolase C-terminal domain-like"/>
    <property type="match status" value="1"/>
</dbReference>
<dbReference type="Proteomes" id="UP001569151">
    <property type="component" value="Unassembled WGS sequence"/>
</dbReference>
<dbReference type="SUPFAM" id="SSF54826">
    <property type="entry name" value="Enolase N-terminal domain-like"/>
    <property type="match status" value="1"/>
</dbReference>
<evidence type="ECO:0000313" key="8">
    <source>
        <dbReference type="Proteomes" id="UP001569151"/>
    </source>
</evidence>
<proteinExistence type="inferred from homology"/>
<dbReference type="Pfam" id="PF13378">
    <property type="entry name" value="MR_MLE_C"/>
    <property type="match status" value="1"/>
</dbReference>
<comment type="similarity">
    <text evidence="1 5">Belongs to the mandelate racemase/muconate lactonizing enzyme family.</text>
</comment>
<evidence type="ECO:0000256" key="3">
    <source>
        <dbReference type="ARBA" id="ARBA00022842"/>
    </source>
</evidence>
<evidence type="ECO:0000256" key="4">
    <source>
        <dbReference type="ARBA" id="ARBA00023235"/>
    </source>
</evidence>
<comment type="cofactor">
    <cofactor evidence="5">
        <name>Mg(2+)</name>
        <dbReference type="ChEBI" id="CHEBI:18420"/>
    </cofactor>
    <text evidence="5">Binds 1 Mg(2+) ion per subunit.</text>
</comment>
<feature type="domain" description="Mandelate racemase/muconate lactonizing enzyme C-terminal" evidence="6">
    <location>
        <begin position="130"/>
        <end position="223"/>
    </location>
</feature>
<evidence type="ECO:0000256" key="1">
    <source>
        <dbReference type="ARBA" id="ARBA00008031"/>
    </source>
</evidence>
<dbReference type="EC" id="5.1.1.-" evidence="5"/>
<dbReference type="SFLD" id="SFLDS00001">
    <property type="entry name" value="Enolase"/>
    <property type="match status" value="1"/>
</dbReference>
<dbReference type="CDD" id="cd03319">
    <property type="entry name" value="L-Ala-DL-Glu_epimerase"/>
    <property type="match status" value="1"/>
</dbReference>
<keyword evidence="2 5" id="KW-0479">Metal-binding</keyword>
<evidence type="ECO:0000256" key="2">
    <source>
        <dbReference type="ARBA" id="ARBA00022723"/>
    </source>
</evidence>
<organism evidence="7 8">
    <name type="scientific">Vibrio bivalvicida</name>
    <dbReference type="NCBI Taxonomy" id="1276888"/>
    <lineage>
        <taxon>Bacteria</taxon>
        <taxon>Pseudomonadati</taxon>
        <taxon>Pseudomonadota</taxon>
        <taxon>Gammaproteobacteria</taxon>
        <taxon>Vibrionales</taxon>
        <taxon>Vibrionaceae</taxon>
        <taxon>Vibrio</taxon>
        <taxon>Vibrio oreintalis group</taxon>
    </lineage>
</organism>
<dbReference type="SFLD" id="SFLDG00180">
    <property type="entry name" value="muconate_cycloisomerase"/>
    <property type="match status" value="1"/>
</dbReference>
<dbReference type="Gene3D" id="3.20.20.120">
    <property type="entry name" value="Enolase-like C-terminal domain"/>
    <property type="match status" value="1"/>
</dbReference>
<keyword evidence="3 5" id="KW-0460">Magnesium</keyword>
<dbReference type="Gene3D" id="3.30.390.10">
    <property type="entry name" value="Enolase-like, N-terminal domain"/>
    <property type="match status" value="1"/>
</dbReference>
<comment type="caution">
    <text evidence="7">The sequence shown here is derived from an EMBL/GenBank/DDBJ whole genome shotgun (WGS) entry which is preliminary data.</text>
</comment>